<dbReference type="GO" id="GO:0016740">
    <property type="term" value="F:transferase activity"/>
    <property type="evidence" value="ECO:0007669"/>
    <property type="project" value="UniProtKB-KW"/>
</dbReference>
<evidence type="ECO:0000313" key="2">
    <source>
        <dbReference type="EMBL" id="MFC7448067.1"/>
    </source>
</evidence>
<evidence type="ECO:0000259" key="1">
    <source>
        <dbReference type="Pfam" id="PF12804"/>
    </source>
</evidence>
<accession>A0ABW2RWC8</accession>
<protein>
    <submittedName>
        <fullName evidence="2">NTP transferase domain-containing protein</fullName>
    </submittedName>
</protein>
<dbReference type="Pfam" id="PF12804">
    <property type="entry name" value="NTP_transf_3"/>
    <property type="match status" value="1"/>
</dbReference>
<evidence type="ECO:0000313" key="3">
    <source>
        <dbReference type="Proteomes" id="UP001596484"/>
    </source>
</evidence>
<gene>
    <name evidence="2" type="ORF">ACFQS9_09215</name>
</gene>
<dbReference type="RefSeq" id="WP_378403768.1">
    <property type="nucleotide sequence ID" value="NZ_JBHTCS010000011.1"/>
</dbReference>
<sequence>MPTPPPHAVIGVLLAAGAGRRYGMPKVLAHEGDWLRLAVRALLEGGCFRVIVVLGAADTPVPQAAEAIYAPDWREGASASLRAGLAAASRDPRAEFAAIHLVDTPDVHGDVVSRVVAAALAGESGIARAYFDDRPGHPVVLARDHWAAVSDMATGDEGARPYLRKHAGRVQRVDCSDLATGADQDTR</sequence>
<dbReference type="CDD" id="cd04182">
    <property type="entry name" value="GT_2_like_f"/>
    <property type="match status" value="1"/>
</dbReference>
<comment type="caution">
    <text evidence="2">The sequence shown here is derived from an EMBL/GenBank/DDBJ whole genome shotgun (WGS) entry which is preliminary data.</text>
</comment>
<dbReference type="InterPro" id="IPR029044">
    <property type="entry name" value="Nucleotide-diphossugar_trans"/>
</dbReference>
<dbReference type="Gene3D" id="3.90.550.10">
    <property type="entry name" value="Spore Coat Polysaccharide Biosynthesis Protein SpsA, Chain A"/>
    <property type="match status" value="1"/>
</dbReference>
<keyword evidence="2" id="KW-0808">Transferase</keyword>
<dbReference type="EMBL" id="JBHTCS010000011">
    <property type="protein sequence ID" value="MFC7448067.1"/>
    <property type="molecule type" value="Genomic_DNA"/>
</dbReference>
<proteinExistence type="predicted"/>
<dbReference type="Proteomes" id="UP001596484">
    <property type="component" value="Unassembled WGS sequence"/>
</dbReference>
<reference evidence="3" key="1">
    <citation type="journal article" date="2019" name="Int. J. Syst. Evol. Microbiol.">
        <title>The Global Catalogue of Microorganisms (GCM) 10K type strain sequencing project: providing services to taxonomists for standard genome sequencing and annotation.</title>
        <authorList>
            <consortium name="The Broad Institute Genomics Platform"/>
            <consortium name="The Broad Institute Genome Sequencing Center for Infectious Disease"/>
            <person name="Wu L."/>
            <person name="Ma J."/>
        </authorList>
    </citation>
    <scope>NUCLEOTIDE SEQUENCE [LARGE SCALE GENOMIC DNA]</scope>
    <source>
        <strain evidence="3">ICMP 19430</strain>
    </source>
</reference>
<name>A0ABW2RWC8_9NOCA</name>
<dbReference type="InterPro" id="IPR025877">
    <property type="entry name" value="MobA-like_NTP_Trfase"/>
</dbReference>
<dbReference type="PANTHER" id="PTHR43777">
    <property type="entry name" value="MOLYBDENUM COFACTOR CYTIDYLYLTRANSFERASE"/>
    <property type="match status" value="1"/>
</dbReference>
<dbReference type="PANTHER" id="PTHR43777:SF1">
    <property type="entry name" value="MOLYBDENUM COFACTOR CYTIDYLYLTRANSFERASE"/>
    <property type="match status" value="1"/>
</dbReference>
<keyword evidence="3" id="KW-1185">Reference proteome</keyword>
<feature type="domain" description="MobA-like NTP transferase" evidence="1">
    <location>
        <begin position="11"/>
        <end position="166"/>
    </location>
</feature>
<dbReference type="SUPFAM" id="SSF53448">
    <property type="entry name" value="Nucleotide-diphospho-sugar transferases"/>
    <property type="match status" value="1"/>
</dbReference>
<organism evidence="2 3">
    <name type="scientific">Rhodococcus daqingensis</name>
    <dbReference type="NCBI Taxonomy" id="2479363"/>
    <lineage>
        <taxon>Bacteria</taxon>
        <taxon>Bacillati</taxon>
        <taxon>Actinomycetota</taxon>
        <taxon>Actinomycetes</taxon>
        <taxon>Mycobacteriales</taxon>
        <taxon>Nocardiaceae</taxon>
        <taxon>Rhodococcus</taxon>
    </lineage>
</organism>